<keyword evidence="1" id="KW-0812">Transmembrane</keyword>
<dbReference type="Proteomes" id="UP000184052">
    <property type="component" value="Unassembled WGS sequence"/>
</dbReference>
<dbReference type="EMBL" id="FQZL01000033">
    <property type="protein sequence ID" value="SHJ73071.1"/>
    <property type="molecule type" value="Genomic_DNA"/>
</dbReference>
<dbReference type="STRING" id="1121476.SAMN02745751_03240"/>
<keyword evidence="1" id="KW-0472">Membrane</keyword>
<reference evidence="2 3" key="1">
    <citation type="submission" date="2016-11" db="EMBL/GenBank/DDBJ databases">
        <authorList>
            <person name="Jaros S."/>
            <person name="Januszkiewicz K."/>
            <person name="Wedrychowicz H."/>
        </authorList>
    </citation>
    <scope>NUCLEOTIDE SEQUENCE [LARGE SCALE GENOMIC DNA]</scope>
    <source>
        <strain evidence="2 3">DSM 17477</strain>
    </source>
</reference>
<accession>A0A1M6LPE2</accession>
<sequence length="223" mass="26207">MYTDELKRHAFKILKEYWVQAVIVTFVVWLLTDAYTQQNFVDITQHGGQIERFNTANLLSLLVTGPLSLGVARFYMAIEKKKKDLNFYMIFDSFKDFKRTFLYHVLSSIFIILWSLLLIVPGIIAAIRYSMSYYLLAENPDMEAMEALRKSSDLMNGHKWEFFKFCLSFIGWAILCLLTMGIGFLVLIPYFQMSKLYFYRSITSTKKRGGKRNGKTYYLDDRE</sequence>
<organism evidence="2 3">
    <name type="scientific">Dethiosulfatibacter aminovorans DSM 17477</name>
    <dbReference type="NCBI Taxonomy" id="1121476"/>
    <lineage>
        <taxon>Bacteria</taxon>
        <taxon>Bacillati</taxon>
        <taxon>Bacillota</taxon>
        <taxon>Tissierellia</taxon>
        <taxon>Dethiosulfatibacter</taxon>
    </lineage>
</organism>
<feature type="transmembrane region" description="Helical" evidence="1">
    <location>
        <begin position="169"/>
        <end position="191"/>
    </location>
</feature>
<feature type="transmembrane region" description="Helical" evidence="1">
    <location>
        <begin position="56"/>
        <end position="76"/>
    </location>
</feature>
<dbReference type="PANTHER" id="PTHR40076">
    <property type="entry name" value="MEMBRANE PROTEIN-RELATED"/>
    <property type="match status" value="1"/>
</dbReference>
<dbReference type="InterPro" id="IPR010380">
    <property type="entry name" value="DUF975"/>
</dbReference>
<name>A0A1M6LPE2_9FIRM</name>
<evidence type="ECO:0000256" key="1">
    <source>
        <dbReference type="SAM" id="Phobius"/>
    </source>
</evidence>
<keyword evidence="3" id="KW-1185">Reference proteome</keyword>
<keyword evidence="1" id="KW-1133">Transmembrane helix</keyword>
<dbReference type="Pfam" id="PF06161">
    <property type="entry name" value="DUF975"/>
    <property type="match status" value="1"/>
</dbReference>
<protein>
    <submittedName>
        <fullName evidence="2">Uncharacterized membrane protein</fullName>
    </submittedName>
</protein>
<feature type="transmembrane region" description="Helical" evidence="1">
    <location>
        <begin position="17"/>
        <end position="36"/>
    </location>
</feature>
<feature type="transmembrane region" description="Helical" evidence="1">
    <location>
        <begin position="101"/>
        <end position="127"/>
    </location>
</feature>
<proteinExistence type="predicted"/>
<gene>
    <name evidence="2" type="ORF">SAMN02745751_03240</name>
</gene>
<dbReference type="PANTHER" id="PTHR40076:SF1">
    <property type="entry name" value="MEMBRANE PROTEIN"/>
    <property type="match status" value="1"/>
</dbReference>
<dbReference type="AlphaFoldDB" id="A0A1M6LPE2"/>
<dbReference type="RefSeq" id="WP_073050604.1">
    <property type="nucleotide sequence ID" value="NZ_FQZL01000033.1"/>
</dbReference>
<evidence type="ECO:0000313" key="2">
    <source>
        <dbReference type="EMBL" id="SHJ73071.1"/>
    </source>
</evidence>
<evidence type="ECO:0000313" key="3">
    <source>
        <dbReference type="Proteomes" id="UP000184052"/>
    </source>
</evidence>